<evidence type="ECO:0000313" key="2">
    <source>
        <dbReference type="EMBL" id="KAF5184110.1"/>
    </source>
</evidence>
<organism evidence="2 3">
    <name type="scientific">Thalictrum thalictroides</name>
    <name type="common">Rue-anemone</name>
    <name type="synonym">Anemone thalictroides</name>
    <dbReference type="NCBI Taxonomy" id="46969"/>
    <lineage>
        <taxon>Eukaryota</taxon>
        <taxon>Viridiplantae</taxon>
        <taxon>Streptophyta</taxon>
        <taxon>Embryophyta</taxon>
        <taxon>Tracheophyta</taxon>
        <taxon>Spermatophyta</taxon>
        <taxon>Magnoliopsida</taxon>
        <taxon>Ranunculales</taxon>
        <taxon>Ranunculaceae</taxon>
        <taxon>Thalictroideae</taxon>
        <taxon>Thalictrum</taxon>
    </lineage>
</organism>
<proteinExistence type="predicted"/>
<dbReference type="Proteomes" id="UP000554482">
    <property type="component" value="Unassembled WGS sequence"/>
</dbReference>
<accession>A0A7J6VIU9</accession>
<dbReference type="EMBL" id="JABWDY010032560">
    <property type="protein sequence ID" value="KAF5184110.1"/>
    <property type="molecule type" value="Genomic_DNA"/>
</dbReference>
<evidence type="ECO:0000256" key="1">
    <source>
        <dbReference type="SAM" id="MobiDB-lite"/>
    </source>
</evidence>
<gene>
    <name evidence="2" type="ORF">FRX31_026303</name>
</gene>
<feature type="region of interest" description="Disordered" evidence="1">
    <location>
        <begin position="39"/>
        <end position="59"/>
    </location>
</feature>
<dbReference type="AlphaFoldDB" id="A0A7J6VIU9"/>
<protein>
    <submittedName>
        <fullName evidence="2">Uncharacterized protein</fullName>
    </submittedName>
</protein>
<name>A0A7J6VIU9_THATH</name>
<sequence length="59" mass="6667">MIFIGNVDGVRKYQIWLRLIGSYYIVAKTLIDCGKVQLPVDGQSQSDSNSPNWLKPRSP</sequence>
<evidence type="ECO:0000313" key="3">
    <source>
        <dbReference type="Proteomes" id="UP000554482"/>
    </source>
</evidence>
<keyword evidence="3" id="KW-1185">Reference proteome</keyword>
<feature type="compositionally biased region" description="Polar residues" evidence="1">
    <location>
        <begin position="42"/>
        <end position="52"/>
    </location>
</feature>
<comment type="caution">
    <text evidence="2">The sequence shown here is derived from an EMBL/GenBank/DDBJ whole genome shotgun (WGS) entry which is preliminary data.</text>
</comment>
<reference evidence="2 3" key="1">
    <citation type="submission" date="2020-06" db="EMBL/GenBank/DDBJ databases">
        <title>Transcriptomic and genomic resources for Thalictrum thalictroides and T. hernandezii: Facilitating candidate gene discovery in an emerging model plant lineage.</title>
        <authorList>
            <person name="Arias T."/>
            <person name="Riano-Pachon D.M."/>
            <person name="Di Stilio V.S."/>
        </authorList>
    </citation>
    <scope>NUCLEOTIDE SEQUENCE [LARGE SCALE GENOMIC DNA]</scope>
    <source>
        <strain evidence="3">cv. WT478/WT964</strain>
        <tissue evidence="2">Leaves</tissue>
    </source>
</reference>